<dbReference type="Proteomes" id="UP001174909">
    <property type="component" value="Unassembled WGS sequence"/>
</dbReference>
<sequence length="184" mass="19644">MPAGPVRIGGFGGAEGLASYLREERIGLLIDATHPFATRISAQARDAAREAGAARLVIVRPPWRPLPGDRWIDVDTVEEAAAAIPAEARRVFLTVGVRSLAPFAGRPDLWFLVRLVDEPAEPIPLAQHRLICARGPFAEADERALLEAHGIDCLVTRASGGDATVAKLAAARALGLPVVMHLDR</sequence>
<name>A0AA35TXM8_GEOBA</name>
<dbReference type="PANTHER" id="PTHR36925:SF1">
    <property type="entry name" value="COBALT-PRECORRIN-6A REDUCTASE"/>
    <property type="match status" value="1"/>
</dbReference>
<evidence type="ECO:0000256" key="1">
    <source>
        <dbReference type="ARBA" id="ARBA00004953"/>
    </source>
</evidence>
<gene>
    <name evidence="4" type="ORF">GBAR_LOCUS30712</name>
</gene>
<comment type="caution">
    <text evidence="4">The sequence shown here is derived from an EMBL/GenBank/DDBJ whole genome shotgun (WGS) entry which is preliminary data.</text>
</comment>
<keyword evidence="5" id="KW-1185">Reference proteome</keyword>
<reference evidence="4" key="1">
    <citation type="submission" date="2023-03" db="EMBL/GenBank/DDBJ databases">
        <authorList>
            <person name="Steffen K."/>
            <person name="Cardenas P."/>
        </authorList>
    </citation>
    <scope>NUCLEOTIDE SEQUENCE</scope>
</reference>
<organism evidence="4 5">
    <name type="scientific">Geodia barretti</name>
    <name type="common">Barrett's horny sponge</name>
    <dbReference type="NCBI Taxonomy" id="519541"/>
    <lineage>
        <taxon>Eukaryota</taxon>
        <taxon>Metazoa</taxon>
        <taxon>Porifera</taxon>
        <taxon>Demospongiae</taxon>
        <taxon>Heteroscleromorpha</taxon>
        <taxon>Tetractinellida</taxon>
        <taxon>Astrophorina</taxon>
        <taxon>Geodiidae</taxon>
        <taxon>Geodia</taxon>
    </lineage>
</organism>
<evidence type="ECO:0000256" key="3">
    <source>
        <dbReference type="ARBA" id="ARBA00023002"/>
    </source>
</evidence>
<evidence type="ECO:0000256" key="2">
    <source>
        <dbReference type="ARBA" id="ARBA00022573"/>
    </source>
</evidence>
<dbReference type="AlphaFoldDB" id="A0AA35TXM8"/>
<keyword evidence="3" id="KW-0560">Oxidoreductase</keyword>
<dbReference type="EMBL" id="CASHTH010004350">
    <property type="protein sequence ID" value="CAI8056360.1"/>
    <property type="molecule type" value="Genomic_DNA"/>
</dbReference>
<evidence type="ECO:0000313" key="5">
    <source>
        <dbReference type="Proteomes" id="UP001174909"/>
    </source>
</evidence>
<proteinExistence type="predicted"/>
<dbReference type="NCBIfam" id="NF005968">
    <property type="entry name" value="PRK08057.1-2"/>
    <property type="match status" value="1"/>
</dbReference>
<dbReference type="PROSITE" id="PS51014">
    <property type="entry name" value="COBK_CBIJ"/>
    <property type="match status" value="1"/>
</dbReference>
<comment type="pathway">
    <text evidence="1">Cofactor biosynthesis; adenosylcobalamin biosynthesis.</text>
</comment>
<dbReference type="GO" id="GO:0016994">
    <property type="term" value="F:precorrin-6A reductase activity"/>
    <property type="evidence" value="ECO:0007669"/>
    <property type="project" value="InterPro"/>
</dbReference>
<protein>
    <submittedName>
        <fullName evidence="4">Precorrin-6A reductase</fullName>
    </submittedName>
</protein>
<dbReference type="InterPro" id="IPR003723">
    <property type="entry name" value="Precorrin-6x_reduct"/>
</dbReference>
<evidence type="ECO:0000313" key="4">
    <source>
        <dbReference type="EMBL" id="CAI8056360.1"/>
    </source>
</evidence>
<keyword evidence="2" id="KW-0169">Cobalamin biosynthesis</keyword>
<dbReference type="Pfam" id="PF02571">
    <property type="entry name" value="CbiJ"/>
    <property type="match status" value="1"/>
</dbReference>
<dbReference type="PANTHER" id="PTHR36925">
    <property type="entry name" value="COBALT-PRECORRIN-6A REDUCTASE"/>
    <property type="match status" value="1"/>
</dbReference>
<accession>A0AA35TXM8</accession>